<dbReference type="CDD" id="cd06579">
    <property type="entry name" value="TM_PBP1_transp_AraH_like"/>
    <property type="match status" value="1"/>
</dbReference>
<name>A0A0P6XXM7_9CHLR</name>
<sequence>MWNRIKLFLLNNGTLLFTILIFVVGYFICGRIYPAMQKPQVFFNLFINNASLLLLAIGMTFVVISNGIDLSVASMLALTTVASAALLKANVNPYVIMPLMLVMGISFGAFQGFIIQRLKVEAFVVTLMGSFFCRGMAYIISLTSVTITDPVYKSLGLQKVLIPGFGKTYVYLYSVVAIIVFLAAIYIAKYTRFGRTMYAIGNNEQSARLMGLPVERTRILVYAFSGFCSSLGGIAFSLALLSGYGQYAPTMEMDAIASVVMGGTLLTGGVGNVIGTLFGVLINGTIVSVLQFNGTLSSWWTRIGVGVLTLLFIGIQMLFQLGGKKKAS</sequence>
<evidence type="ECO:0000313" key="8">
    <source>
        <dbReference type="Proteomes" id="UP000050430"/>
    </source>
</evidence>
<reference evidence="7 8" key="1">
    <citation type="submission" date="2015-07" db="EMBL/GenBank/DDBJ databases">
        <title>Genome sequence of Leptolinea tardivitalis DSM 16556.</title>
        <authorList>
            <person name="Hemp J."/>
            <person name="Ward L.M."/>
            <person name="Pace L.A."/>
            <person name="Fischer W.W."/>
        </authorList>
    </citation>
    <scope>NUCLEOTIDE SEQUENCE [LARGE SCALE GENOMIC DNA]</scope>
    <source>
        <strain evidence="7 8">YMTK-2</strain>
    </source>
</reference>
<dbReference type="EMBL" id="LGCK01000004">
    <property type="protein sequence ID" value="KPL74014.1"/>
    <property type="molecule type" value="Genomic_DNA"/>
</dbReference>
<organism evidence="7 8">
    <name type="scientific">Leptolinea tardivitalis</name>
    <dbReference type="NCBI Taxonomy" id="229920"/>
    <lineage>
        <taxon>Bacteria</taxon>
        <taxon>Bacillati</taxon>
        <taxon>Chloroflexota</taxon>
        <taxon>Anaerolineae</taxon>
        <taxon>Anaerolineales</taxon>
        <taxon>Anaerolineaceae</taxon>
        <taxon>Leptolinea</taxon>
    </lineage>
</organism>
<dbReference type="OrthoDB" id="9813906at2"/>
<evidence type="ECO:0000256" key="2">
    <source>
        <dbReference type="ARBA" id="ARBA00022475"/>
    </source>
</evidence>
<dbReference type="GO" id="GO:0022857">
    <property type="term" value="F:transmembrane transporter activity"/>
    <property type="evidence" value="ECO:0007669"/>
    <property type="project" value="InterPro"/>
</dbReference>
<dbReference type="PANTHER" id="PTHR32196">
    <property type="entry name" value="ABC TRANSPORTER PERMEASE PROTEIN YPHD-RELATED-RELATED"/>
    <property type="match status" value="1"/>
</dbReference>
<feature type="transmembrane region" description="Helical" evidence="6">
    <location>
        <begin position="256"/>
        <end position="279"/>
    </location>
</feature>
<feature type="transmembrane region" description="Helical" evidence="6">
    <location>
        <begin position="168"/>
        <end position="188"/>
    </location>
</feature>
<dbReference type="PATRIC" id="fig|229920.5.peg.3298"/>
<dbReference type="STRING" id="229920.ADM99_01910"/>
<evidence type="ECO:0000256" key="3">
    <source>
        <dbReference type="ARBA" id="ARBA00022692"/>
    </source>
</evidence>
<evidence type="ECO:0000256" key="1">
    <source>
        <dbReference type="ARBA" id="ARBA00004651"/>
    </source>
</evidence>
<keyword evidence="8" id="KW-1185">Reference proteome</keyword>
<evidence type="ECO:0000313" key="7">
    <source>
        <dbReference type="EMBL" id="KPL74014.1"/>
    </source>
</evidence>
<dbReference type="PANTHER" id="PTHR32196:SF63">
    <property type="entry name" value="INNER MEMBRANE ABC TRANSPORTER PERMEASE PROTEIN YJFF"/>
    <property type="match status" value="1"/>
</dbReference>
<protein>
    <submittedName>
        <fullName evidence="7">ABC transporter permease</fullName>
    </submittedName>
</protein>
<dbReference type="RefSeq" id="WP_062422982.1">
    <property type="nucleotide sequence ID" value="NZ_BBYA01000012.1"/>
</dbReference>
<comment type="caution">
    <text evidence="7">The sequence shown here is derived from an EMBL/GenBank/DDBJ whole genome shotgun (WGS) entry which is preliminary data.</text>
</comment>
<proteinExistence type="predicted"/>
<evidence type="ECO:0000256" key="4">
    <source>
        <dbReference type="ARBA" id="ARBA00022989"/>
    </source>
</evidence>
<keyword evidence="4 6" id="KW-1133">Transmembrane helix</keyword>
<keyword evidence="2" id="KW-1003">Cell membrane</keyword>
<feature type="transmembrane region" description="Helical" evidence="6">
    <location>
        <begin position="219"/>
        <end position="244"/>
    </location>
</feature>
<feature type="transmembrane region" description="Helical" evidence="6">
    <location>
        <begin position="299"/>
        <end position="319"/>
    </location>
</feature>
<keyword evidence="5 6" id="KW-0472">Membrane</keyword>
<dbReference type="GO" id="GO:0005886">
    <property type="term" value="C:plasma membrane"/>
    <property type="evidence" value="ECO:0007669"/>
    <property type="project" value="UniProtKB-SubCell"/>
</dbReference>
<dbReference type="InterPro" id="IPR001851">
    <property type="entry name" value="ABC_transp_permease"/>
</dbReference>
<feature type="transmembrane region" description="Helical" evidence="6">
    <location>
        <begin position="94"/>
        <end position="116"/>
    </location>
</feature>
<feature type="transmembrane region" description="Helical" evidence="6">
    <location>
        <begin position="12"/>
        <end position="29"/>
    </location>
</feature>
<comment type="subcellular location">
    <subcellularLocation>
        <location evidence="1">Cell membrane</location>
        <topology evidence="1">Multi-pass membrane protein</topology>
    </subcellularLocation>
</comment>
<feature type="transmembrane region" description="Helical" evidence="6">
    <location>
        <begin position="41"/>
        <end position="64"/>
    </location>
</feature>
<evidence type="ECO:0000256" key="5">
    <source>
        <dbReference type="ARBA" id="ARBA00023136"/>
    </source>
</evidence>
<keyword evidence="3 6" id="KW-0812">Transmembrane</keyword>
<dbReference type="Proteomes" id="UP000050430">
    <property type="component" value="Unassembled WGS sequence"/>
</dbReference>
<accession>A0A0P6XXM7</accession>
<evidence type="ECO:0000256" key="6">
    <source>
        <dbReference type="SAM" id="Phobius"/>
    </source>
</evidence>
<feature type="transmembrane region" description="Helical" evidence="6">
    <location>
        <begin position="122"/>
        <end position="147"/>
    </location>
</feature>
<gene>
    <name evidence="7" type="ORF">ADM99_01910</name>
</gene>
<dbReference type="Pfam" id="PF02653">
    <property type="entry name" value="BPD_transp_2"/>
    <property type="match status" value="1"/>
</dbReference>
<dbReference type="AlphaFoldDB" id="A0A0P6XXM7"/>